<organism evidence="1 2">
    <name type="scientific">Flavobacterium frigoritolerans</name>
    <dbReference type="NCBI Taxonomy" id="2987686"/>
    <lineage>
        <taxon>Bacteria</taxon>
        <taxon>Pseudomonadati</taxon>
        <taxon>Bacteroidota</taxon>
        <taxon>Flavobacteriia</taxon>
        <taxon>Flavobacteriales</taxon>
        <taxon>Flavobacteriaceae</taxon>
        <taxon>Flavobacterium</taxon>
    </lineage>
</organism>
<dbReference type="RefSeq" id="WP_264288775.1">
    <property type="nucleotide sequence ID" value="NZ_JAOZEV010000030.1"/>
</dbReference>
<proteinExistence type="predicted"/>
<accession>A0A9X3CAK1</accession>
<dbReference type="Proteomes" id="UP001151133">
    <property type="component" value="Unassembled WGS sequence"/>
</dbReference>
<keyword evidence="2" id="KW-1185">Reference proteome</keyword>
<dbReference type="AlphaFoldDB" id="A0A9X3CAK1"/>
<protein>
    <submittedName>
        <fullName evidence="1">Uncharacterized protein</fullName>
    </submittedName>
</protein>
<evidence type="ECO:0000313" key="1">
    <source>
        <dbReference type="EMBL" id="MCV9934608.1"/>
    </source>
</evidence>
<comment type="caution">
    <text evidence="1">The sequence shown here is derived from an EMBL/GenBank/DDBJ whole genome shotgun (WGS) entry which is preliminary data.</text>
</comment>
<gene>
    <name evidence="1" type="ORF">OIU80_20185</name>
</gene>
<name>A0A9X3CAK1_9FLAO</name>
<dbReference type="EMBL" id="JAOZEV010000030">
    <property type="protein sequence ID" value="MCV9934608.1"/>
    <property type="molecule type" value="Genomic_DNA"/>
</dbReference>
<evidence type="ECO:0000313" key="2">
    <source>
        <dbReference type="Proteomes" id="UP001151133"/>
    </source>
</evidence>
<reference evidence="1" key="1">
    <citation type="submission" date="2022-10" db="EMBL/GenBank/DDBJ databases">
        <title>Two novel species of Flavobacterium.</title>
        <authorList>
            <person name="Liu Q."/>
            <person name="Xin Y.-H."/>
        </authorList>
    </citation>
    <scope>NUCLEOTIDE SEQUENCE</scope>
    <source>
        <strain evidence="1">LS1R47</strain>
    </source>
</reference>
<sequence>MKFTIYSTKEQKKDLEYEVLSQEFYGFVTRHLMQWTEEPEYTESIISRKNTIINLSNTILSKSIYVLESDDSGYYQDAEYAWHDSNFLLSVRRLNTLQFIELAGELLVKGILDLSFINDALKEENASFKFVYADRTYGIEVFPIGDIEKESFNEEHPNIRLLVERMENSLQREDYSNVLHSSASIFETMAKEVIGTDGIQNQTLGGFFDRYRNESLLPGSILDYILEIYRKRNSEPLSGHGSLEAPSISSEEAIVLSQMTKAFVKIESHLQRQVTSS</sequence>